<feature type="transmembrane region" description="Helical" evidence="7">
    <location>
        <begin position="410"/>
        <end position="426"/>
    </location>
</feature>
<keyword evidence="2" id="KW-0813">Transport</keyword>
<feature type="transmembrane region" description="Helical" evidence="7">
    <location>
        <begin position="456"/>
        <end position="475"/>
    </location>
</feature>
<proteinExistence type="predicted"/>
<keyword evidence="3 7" id="KW-0812">Transmembrane</keyword>
<feature type="domain" description="RCK C-terminal" evidence="8">
    <location>
        <begin position="310"/>
        <end position="394"/>
    </location>
</feature>
<keyword evidence="10" id="KW-1185">Reference proteome</keyword>
<dbReference type="InterPro" id="IPR004680">
    <property type="entry name" value="Cit_transptr-like_dom"/>
</dbReference>
<feature type="transmembrane region" description="Helical" evidence="7">
    <location>
        <begin position="432"/>
        <end position="449"/>
    </location>
</feature>
<feature type="transmembrane region" description="Helical" evidence="7">
    <location>
        <begin position="495"/>
        <end position="515"/>
    </location>
</feature>
<evidence type="ECO:0000259" key="8">
    <source>
        <dbReference type="PROSITE" id="PS51202"/>
    </source>
</evidence>
<feature type="transmembrane region" description="Helical" evidence="7">
    <location>
        <begin position="7"/>
        <end position="22"/>
    </location>
</feature>
<feature type="transmembrane region" description="Helical" evidence="7">
    <location>
        <begin position="139"/>
        <end position="160"/>
    </location>
</feature>
<evidence type="ECO:0000256" key="3">
    <source>
        <dbReference type="ARBA" id="ARBA00022692"/>
    </source>
</evidence>
<comment type="caution">
    <text evidence="9">The sequence shown here is derived from an EMBL/GenBank/DDBJ whole genome shotgun (WGS) entry which is preliminary data.</text>
</comment>
<dbReference type="RefSeq" id="WP_422918501.1">
    <property type="nucleotide sequence ID" value="NZ_JAMZEJ010000002.1"/>
</dbReference>
<keyword evidence="6 7" id="KW-0472">Membrane</keyword>
<feature type="transmembrane region" description="Helical" evidence="7">
    <location>
        <begin position="28"/>
        <end position="44"/>
    </location>
</feature>
<dbReference type="InterPro" id="IPR006037">
    <property type="entry name" value="RCK_C"/>
</dbReference>
<dbReference type="PANTHER" id="PTHR43652:SF2">
    <property type="entry name" value="BASIC AMINO ACID ANTIPORTER YFCC-RELATED"/>
    <property type="match status" value="1"/>
</dbReference>
<dbReference type="EMBL" id="JAMZEJ010000002">
    <property type="protein sequence ID" value="MCQ8239750.1"/>
    <property type="molecule type" value="Genomic_DNA"/>
</dbReference>
<evidence type="ECO:0000256" key="2">
    <source>
        <dbReference type="ARBA" id="ARBA00022448"/>
    </source>
</evidence>
<dbReference type="InterPro" id="IPR051679">
    <property type="entry name" value="DASS-Related_Transporters"/>
</dbReference>
<feature type="domain" description="RCK C-terminal" evidence="8">
    <location>
        <begin position="206"/>
        <end position="291"/>
    </location>
</feature>
<reference evidence="9 10" key="1">
    <citation type="submission" date="2022-06" db="EMBL/GenBank/DDBJ databases">
        <title>Rhizosaccharibacter gen. nov. sp. nov. KSS12, endophytic bacteria isolated from sugarcane.</title>
        <authorList>
            <person name="Pitiwittayakul N."/>
        </authorList>
    </citation>
    <scope>NUCLEOTIDE SEQUENCE [LARGE SCALE GENOMIC DNA]</scope>
    <source>
        <strain evidence="9 10">KSS12</strain>
    </source>
</reference>
<feature type="transmembrane region" description="Helical" evidence="7">
    <location>
        <begin position="172"/>
        <end position="194"/>
    </location>
</feature>
<feature type="transmembrane region" description="Helical" evidence="7">
    <location>
        <begin position="56"/>
        <end position="76"/>
    </location>
</feature>
<organism evidence="9 10">
    <name type="scientific">Rhizosaccharibacter radicis</name>
    <dbReference type="NCBI Taxonomy" id="2782605"/>
    <lineage>
        <taxon>Bacteria</taxon>
        <taxon>Pseudomonadati</taxon>
        <taxon>Pseudomonadota</taxon>
        <taxon>Alphaproteobacteria</taxon>
        <taxon>Acetobacterales</taxon>
        <taxon>Acetobacteraceae</taxon>
        <taxon>Rhizosaccharibacter</taxon>
    </lineage>
</organism>
<evidence type="ECO:0000256" key="6">
    <source>
        <dbReference type="ARBA" id="ARBA00023136"/>
    </source>
</evidence>
<dbReference type="Gene3D" id="3.30.70.1450">
    <property type="entry name" value="Regulator of K+ conductance, C-terminal domain"/>
    <property type="match status" value="2"/>
</dbReference>
<name>A0ABT1VUA7_9PROT</name>
<accession>A0ABT1VUA7</accession>
<dbReference type="InterPro" id="IPR036721">
    <property type="entry name" value="RCK_C_sf"/>
</dbReference>
<dbReference type="PROSITE" id="PS51202">
    <property type="entry name" value="RCK_C"/>
    <property type="match status" value="2"/>
</dbReference>
<keyword evidence="4" id="KW-0677">Repeat</keyword>
<evidence type="ECO:0000256" key="4">
    <source>
        <dbReference type="ARBA" id="ARBA00022737"/>
    </source>
</evidence>
<keyword evidence="5 7" id="KW-1133">Transmembrane helix</keyword>
<dbReference type="PANTHER" id="PTHR43652">
    <property type="entry name" value="BASIC AMINO ACID ANTIPORTER YFCC-RELATED"/>
    <property type="match status" value="1"/>
</dbReference>
<sequence length="605" mass="63497">MTTDQALAFGIIGCTVALFVWGKLAYDLVAILALCAALLTGLVSPEHAFSGFSSEVVVIIAAALVISAAIGRSGIVENLMHPLLPHLRSVQAQVPVLVTAVGLLSMFCKNVGALAIFMPTAQQLARRGKRSPSNLLMPMSFAALLGGLSTLIGTAPNILIAQIREDLEGKPFGMFSFAPVGLVIGAVGITFLTFGYRLVPKNRKPAGGLDAAFTFAAYTAEAVLPSGSPLAEQTVAALERAGDHDVRAATIIRERFRRLLPTPDTVLKAGDVLLLEGEPEALERLISRGRLLLVDGGRAATLPAPAADVPAPAAHEDGEASVVEGIVTADSPLLNQTATGAHLTEKHGLGLIALSRSGEPLLRRLAAVRFRVGDIVVLRGPTSRVPDALGALRVLPLAERRITLGASHRSLLPLLVLVVAMVLAATHVLNPGVAFFVAAAAMILLRFLSMEEAYECIEWHVLVLLGALIPVSHAVQDTGGTKLIAHFLLGALQHVPPSAALAIILVLAMVITPFLHNAPTVLMLGPISGALAQQLHLNPDAFLMAVAIGAGCDFLTPIGHQCNTLVYAPGGYRFGDYWRLGLPLSVLVVVTAVPMIMLVWGLKGH</sequence>
<evidence type="ECO:0000256" key="5">
    <source>
        <dbReference type="ARBA" id="ARBA00022989"/>
    </source>
</evidence>
<feature type="transmembrane region" description="Helical" evidence="7">
    <location>
        <begin position="96"/>
        <end position="118"/>
    </location>
</feature>
<feature type="transmembrane region" description="Helical" evidence="7">
    <location>
        <begin position="580"/>
        <end position="602"/>
    </location>
</feature>
<evidence type="ECO:0000313" key="9">
    <source>
        <dbReference type="EMBL" id="MCQ8239750.1"/>
    </source>
</evidence>
<evidence type="ECO:0000313" key="10">
    <source>
        <dbReference type="Proteomes" id="UP001524547"/>
    </source>
</evidence>
<evidence type="ECO:0000256" key="1">
    <source>
        <dbReference type="ARBA" id="ARBA00004141"/>
    </source>
</evidence>
<protein>
    <submittedName>
        <fullName evidence="9">SLC13 family permease</fullName>
    </submittedName>
</protein>
<evidence type="ECO:0000256" key="7">
    <source>
        <dbReference type="SAM" id="Phobius"/>
    </source>
</evidence>
<dbReference type="SUPFAM" id="SSF116726">
    <property type="entry name" value="TrkA C-terminal domain-like"/>
    <property type="match status" value="2"/>
</dbReference>
<gene>
    <name evidence="9" type="ORF">NFI88_02700</name>
</gene>
<comment type="subcellular location">
    <subcellularLocation>
        <location evidence="1">Membrane</location>
        <topology evidence="1">Multi-pass membrane protein</topology>
    </subcellularLocation>
</comment>
<dbReference type="Pfam" id="PF03600">
    <property type="entry name" value="CitMHS"/>
    <property type="match status" value="1"/>
</dbReference>
<dbReference type="Pfam" id="PF02080">
    <property type="entry name" value="TrkA_C"/>
    <property type="match status" value="1"/>
</dbReference>
<dbReference type="Proteomes" id="UP001524547">
    <property type="component" value="Unassembled WGS sequence"/>
</dbReference>